<name>A0A7J7VM95_PIPKU</name>
<dbReference type="Proteomes" id="UP000558488">
    <property type="component" value="Unassembled WGS sequence"/>
</dbReference>
<reference evidence="1 2" key="1">
    <citation type="journal article" date="2020" name="Nature">
        <title>Six reference-quality genomes reveal evolution of bat adaptations.</title>
        <authorList>
            <person name="Jebb D."/>
            <person name="Huang Z."/>
            <person name="Pippel M."/>
            <person name="Hughes G.M."/>
            <person name="Lavrichenko K."/>
            <person name="Devanna P."/>
            <person name="Winkler S."/>
            <person name="Jermiin L.S."/>
            <person name="Skirmuntt E.C."/>
            <person name="Katzourakis A."/>
            <person name="Burkitt-Gray L."/>
            <person name="Ray D.A."/>
            <person name="Sullivan K.A.M."/>
            <person name="Roscito J.G."/>
            <person name="Kirilenko B.M."/>
            <person name="Davalos L.M."/>
            <person name="Corthals A.P."/>
            <person name="Power M.L."/>
            <person name="Jones G."/>
            <person name="Ransome R.D."/>
            <person name="Dechmann D.K.N."/>
            <person name="Locatelli A.G."/>
            <person name="Puechmaille S.J."/>
            <person name="Fedrigo O."/>
            <person name="Jarvis E.D."/>
            <person name="Hiller M."/>
            <person name="Vernes S.C."/>
            <person name="Myers E.W."/>
            <person name="Teeling E.C."/>
        </authorList>
    </citation>
    <scope>NUCLEOTIDE SEQUENCE [LARGE SCALE GENOMIC DNA]</scope>
    <source>
        <strain evidence="1">MPipKuh1</strain>
        <tissue evidence="1">Flight muscle</tissue>
    </source>
</reference>
<evidence type="ECO:0000313" key="2">
    <source>
        <dbReference type="Proteomes" id="UP000558488"/>
    </source>
</evidence>
<organism evidence="1 2">
    <name type="scientific">Pipistrellus kuhlii</name>
    <name type="common">Kuhl's pipistrelle</name>
    <dbReference type="NCBI Taxonomy" id="59472"/>
    <lineage>
        <taxon>Eukaryota</taxon>
        <taxon>Metazoa</taxon>
        <taxon>Chordata</taxon>
        <taxon>Craniata</taxon>
        <taxon>Vertebrata</taxon>
        <taxon>Euteleostomi</taxon>
        <taxon>Mammalia</taxon>
        <taxon>Eutheria</taxon>
        <taxon>Laurasiatheria</taxon>
        <taxon>Chiroptera</taxon>
        <taxon>Yangochiroptera</taxon>
        <taxon>Vespertilionidae</taxon>
        <taxon>Pipistrellus</taxon>
    </lineage>
</organism>
<protein>
    <submittedName>
        <fullName evidence="1">F-box protein 32</fullName>
    </submittedName>
</protein>
<dbReference type="AlphaFoldDB" id="A0A7J7VM95"/>
<dbReference type="EMBL" id="JACAGB010000014">
    <property type="protein sequence ID" value="KAF6326304.1"/>
    <property type="molecule type" value="Genomic_DNA"/>
</dbReference>
<accession>A0A7J7VM95</accession>
<gene>
    <name evidence="1" type="ORF">mPipKuh1_004955</name>
</gene>
<sequence length="119" mass="13612">MLPTERAVRRHPTALQTLSHSFLEGHRPPMHSQQPRELLRVPLSPGLYQLVQVLNHSPASTSRGLPTEWVLGIQSLDPSFVNSVHVQHWLEASEMESRRGLWRGERQSLAGNLRTWTPR</sequence>
<keyword evidence="2" id="KW-1185">Reference proteome</keyword>
<proteinExistence type="predicted"/>
<comment type="caution">
    <text evidence="1">The sequence shown here is derived from an EMBL/GenBank/DDBJ whole genome shotgun (WGS) entry which is preliminary data.</text>
</comment>
<evidence type="ECO:0000313" key="1">
    <source>
        <dbReference type="EMBL" id="KAF6326304.1"/>
    </source>
</evidence>